<feature type="compositionally biased region" description="Polar residues" evidence="1">
    <location>
        <begin position="166"/>
        <end position="175"/>
    </location>
</feature>
<keyword evidence="3" id="KW-1185">Reference proteome</keyword>
<dbReference type="EMBL" id="JARJCM010000218">
    <property type="protein sequence ID" value="KAJ7022039.1"/>
    <property type="molecule type" value="Genomic_DNA"/>
</dbReference>
<feature type="compositionally biased region" description="Polar residues" evidence="1">
    <location>
        <begin position="20"/>
        <end position="43"/>
    </location>
</feature>
<gene>
    <name evidence="2" type="ORF">C8F04DRAFT_1049311</name>
</gene>
<feature type="region of interest" description="Disordered" evidence="1">
    <location>
        <begin position="475"/>
        <end position="494"/>
    </location>
</feature>
<evidence type="ECO:0000313" key="3">
    <source>
        <dbReference type="Proteomes" id="UP001218188"/>
    </source>
</evidence>
<comment type="caution">
    <text evidence="2">The sequence shown here is derived from an EMBL/GenBank/DDBJ whole genome shotgun (WGS) entry which is preliminary data.</text>
</comment>
<name>A0AAD6S6D2_9AGAR</name>
<organism evidence="2 3">
    <name type="scientific">Mycena alexandri</name>
    <dbReference type="NCBI Taxonomy" id="1745969"/>
    <lineage>
        <taxon>Eukaryota</taxon>
        <taxon>Fungi</taxon>
        <taxon>Dikarya</taxon>
        <taxon>Basidiomycota</taxon>
        <taxon>Agaricomycotina</taxon>
        <taxon>Agaricomycetes</taxon>
        <taxon>Agaricomycetidae</taxon>
        <taxon>Agaricales</taxon>
        <taxon>Marasmiineae</taxon>
        <taxon>Mycenaceae</taxon>
        <taxon>Mycena</taxon>
    </lineage>
</organism>
<proteinExistence type="predicted"/>
<protein>
    <submittedName>
        <fullName evidence="2">Uncharacterized protein</fullName>
    </submittedName>
</protein>
<feature type="region of interest" description="Disordered" evidence="1">
    <location>
        <begin position="215"/>
        <end position="235"/>
    </location>
</feature>
<dbReference type="Proteomes" id="UP001218188">
    <property type="component" value="Unassembled WGS sequence"/>
</dbReference>
<feature type="region of interest" description="Disordered" evidence="1">
    <location>
        <begin position="288"/>
        <end position="338"/>
    </location>
</feature>
<reference evidence="2" key="1">
    <citation type="submission" date="2023-03" db="EMBL/GenBank/DDBJ databases">
        <title>Massive genome expansion in bonnet fungi (Mycena s.s.) driven by repeated elements and novel gene families across ecological guilds.</title>
        <authorList>
            <consortium name="Lawrence Berkeley National Laboratory"/>
            <person name="Harder C.B."/>
            <person name="Miyauchi S."/>
            <person name="Viragh M."/>
            <person name="Kuo A."/>
            <person name="Thoen E."/>
            <person name="Andreopoulos B."/>
            <person name="Lu D."/>
            <person name="Skrede I."/>
            <person name="Drula E."/>
            <person name="Henrissat B."/>
            <person name="Morin E."/>
            <person name="Kohler A."/>
            <person name="Barry K."/>
            <person name="LaButti K."/>
            <person name="Morin E."/>
            <person name="Salamov A."/>
            <person name="Lipzen A."/>
            <person name="Mereny Z."/>
            <person name="Hegedus B."/>
            <person name="Baldrian P."/>
            <person name="Stursova M."/>
            <person name="Weitz H."/>
            <person name="Taylor A."/>
            <person name="Grigoriev I.V."/>
            <person name="Nagy L.G."/>
            <person name="Martin F."/>
            <person name="Kauserud H."/>
        </authorList>
    </citation>
    <scope>NUCLEOTIDE SEQUENCE</scope>
    <source>
        <strain evidence="2">CBHHK200</strain>
    </source>
</reference>
<dbReference type="AlphaFoldDB" id="A0AAD6S6D2"/>
<feature type="region of interest" description="Disordered" evidence="1">
    <location>
        <begin position="251"/>
        <end position="270"/>
    </location>
</feature>
<sequence length="603" mass="66706">MTNGTPSSAPGALDGDIGTSYPSPISTAGSPNVEETSRETTGGQPAPASPNPQHSLRAASAALQSAYRRIRQVRRSLVELADPLSSLDSFGGDVGPGHSALLLTASPVDEFSDADEVIDFNAMRSNLAAVDRQTQEYLERYTPGSWVDHQGSPSNVELPRPRRQVQLPSPSSSAEPLQHPVIPPRRSMLESQLARRRDLYNSDDPHTFIGRRVAAAEAAGPSRPVDTPPQPQIDPGLRAVELERELMHLRALTTQRRTDPGMAASSRADALSRAEIVRAARSLDMESFRAGHRQQTGNNNPTPRPASNPRRWRAYRAAPETRQNSNSTLPPASAHPDSRLSMLSNFSVQNLSTPTSAFTRDRPLLFEEPFSYASGSRRESRDIVESPIGSERSYFIHRRVNADGDELVHNINLEWDDEDPLSWLMSARERGESQDYSAFPRRRFLPPMFDTRDHFDTRASRGPPIVQEPRRRGWARLDPDGNAIPSDEEEELEHARAEYRIRSAAARPPVASQRSQSSIDALEHERNVGAFSNLITRTSISPDDYPTRETASPRVRLNSRDAVVPFVIDPLPIPLSEMMPPRNEPKARLVGARVSRNAGFAGR</sequence>
<feature type="region of interest" description="Disordered" evidence="1">
    <location>
        <begin position="142"/>
        <end position="186"/>
    </location>
</feature>
<accession>A0AAD6S6D2</accession>
<feature type="region of interest" description="Disordered" evidence="1">
    <location>
        <begin position="1"/>
        <end position="60"/>
    </location>
</feature>
<feature type="compositionally biased region" description="Polar residues" evidence="1">
    <location>
        <begin position="321"/>
        <end position="330"/>
    </location>
</feature>
<evidence type="ECO:0000256" key="1">
    <source>
        <dbReference type="SAM" id="MobiDB-lite"/>
    </source>
</evidence>
<evidence type="ECO:0000313" key="2">
    <source>
        <dbReference type="EMBL" id="KAJ7022039.1"/>
    </source>
</evidence>